<dbReference type="PANTHER" id="PTHR43861">
    <property type="entry name" value="TRANS-ACONITATE 2-METHYLTRANSFERASE-RELATED"/>
    <property type="match status" value="1"/>
</dbReference>
<evidence type="ECO:0000313" key="2">
    <source>
        <dbReference type="EMBL" id="MFD1640634.1"/>
    </source>
</evidence>
<evidence type="ECO:0000313" key="3">
    <source>
        <dbReference type="Proteomes" id="UP001597052"/>
    </source>
</evidence>
<dbReference type="CDD" id="cd02440">
    <property type="entry name" value="AdoMet_MTases"/>
    <property type="match status" value="1"/>
</dbReference>
<dbReference type="EMBL" id="JBHUDM010000001">
    <property type="protein sequence ID" value="MFD1640634.1"/>
    <property type="molecule type" value="Genomic_DNA"/>
</dbReference>
<dbReference type="InterPro" id="IPR029063">
    <property type="entry name" value="SAM-dependent_MTases_sf"/>
</dbReference>
<dbReference type="EC" id="2.1.1.-" evidence="2"/>
<dbReference type="GO" id="GO:0032259">
    <property type="term" value="P:methylation"/>
    <property type="evidence" value="ECO:0007669"/>
    <property type="project" value="UniProtKB-KW"/>
</dbReference>
<sequence>MTDRLGRTQRFYTRWARLYDLLAVHTPGIGSLRAAAIDRLAIQAGDTVVEMGCGTGANLPLLCQQVDPDGQVIGIDVSTGVLSVASDRVARNGWANVHVVRGDATEPPVEKGSADAVFASLVAGMVDDPAGMVDEWADLVGPGGRLGLLDLARSSDRRARPLNGLFRRFVTTANPRSVRESTAPLATLDRRVAAAHRQLGERCSDADSATRALGFARLSAGTVD</sequence>
<keyword evidence="3" id="KW-1185">Reference proteome</keyword>
<evidence type="ECO:0000259" key="1">
    <source>
        <dbReference type="Pfam" id="PF08241"/>
    </source>
</evidence>
<feature type="domain" description="Methyltransferase type 11" evidence="1">
    <location>
        <begin position="50"/>
        <end position="146"/>
    </location>
</feature>
<dbReference type="Pfam" id="PF08241">
    <property type="entry name" value="Methyltransf_11"/>
    <property type="match status" value="1"/>
</dbReference>
<dbReference type="AlphaFoldDB" id="A0ABD6D5S8"/>
<dbReference type="SUPFAM" id="SSF53335">
    <property type="entry name" value="S-adenosyl-L-methionine-dependent methyltransferases"/>
    <property type="match status" value="1"/>
</dbReference>
<accession>A0ABD6D5S8</accession>
<dbReference type="InterPro" id="IPR013216">
    <property type="entry name" value="Methyltransf_11"/>
</dbReference>
<gene>
    <name evidence="2" type="ORF">ACFSBW_01920</name>
</gene>
<protein>
    <submittedName>
        <fullName evidence="2">Class I SAM-dependent methyltransferase</fullName>
        <ecNumber evidence="2">2.1.1.-</ecNumber>
    </submittedName>
</protein>
<dbReference type="RefSeq" id="WP_256394336.1">
    <property type="nucleotide sequence ID" value="NZ_JANHDJ010000001.1"/>
</dbReference>
<reference evidence="2 3" key="1">
    <citation type="journal article" date="2019" name="Int. J. Syst. Evol. Microbiol.">
        <title>The Global Catalogue of Microorganisms (GCM) 10K type strain sequencing project: providing services to taxonomists for standard genome sequencing and annotation.</title>
        <authorList>
            <consortium name="The Broad Institute Genomics Platform"/>
            <consortium name="The Broad Institute Genome Sequencing Center for Infectious Disease"/>
            <person name="Wu L."/>
            <person name="Ma J."/>
        </authorList>
    </citation>
    <scope>NUCLEOTIDE SEQUENCE [LARGE SCALE GENOMIC DNA]</scope>
    <source>
        <strain evidence="2 3">CGMCC 1.10593</strain>
    </source>
</reference>
<dbReference type="Proteomes" id="UP001597052">
    <property type="component" value="Unassembled WGS sequence"/>
</dbReference>
<dbReference type="PANTHER" id="PTHR43861:SF1">
    <property type="entry name" value="TRANS-ACONITATE 2-METHYLTRANSFERASE"/>
    <property type="match status" value="1"/>
</dbReference>
<keyword evidence="2" id="KW-0808">Transferase</keyword>
<keyword evidence="2" id="KW-0489">Methyltransferase</keyword>
<proteinExistence type="predicted"/>
<dbReference type="Gene3D" id="3.40.50.150">
    <property type="entry name" value="Vaccinia Virus protein VP39"/>
    <property type="match status" value="1"/>
</dbReference>
<comment type="caution">
    <text evidence="2">The sequence shown here is derived from an EMBL/GenBank/DDBJ whole genome shotgun (WGS) entry which is preliminary data.</text>
</comment>
<organism evidence="2 3">
    <name type="scientific">Halohasta litorea</name>
    <dbReference type="NCBI Taxonomy" id="869891"/>
    <lineage>
        <taxon>Archaea</taxon>
        <taxon>Methanobacteriati</taxon>
        <taxon>Methanobacteriota</taxon>
        <taxon>Stenosarchaea group</taxon>
        <taxon>Halobacteria</taxon>
        <taxon>Halobacteriales</taxon>
        <taxon>Haloferacaceae</taxon>
        <taxon>Halohasta</taxon>
    </lineage>
</organism>
<name>A0ABD6D5S8_9EURY</name>
<dbReference type="GO" id="GO:0008168">
    <property type="term" value="F:methyltransferase activity"/>
    <property type="evidence" value="ECO:0007669"/>
    <property type="project" value="UniProtKB-KW"/>
</dbReference>